<evidence type="ECO:0000313" key="3">
    <source>
        <dbReference type="Proteomes" id="UP000717585"/>
    </source>
</evidence>
<dbReference type="AlphaFoldDB" id="A0A8J6E4H6"/>
<feature type="region of interest" description="Disordered" evidence="1">
    <location>
        <begin position="1"/>
        <end position="35"/>
    </location>
</feature>
<organism evidence="2 3">
    <name type="scientific">Carpediemonas membranifera</name>
    <dbReference type="NCBI Taxonomy" id="201153"/>
    <lineage>
        <taxon>Eukaryota</taxon>
        <taxon>Metamonada</taxon>
        <taxon>Carpediemonas-like organisms</taxon>
        <taxon>Carpediemonas</taxon>
    </lineage>
</organism>
<dbReference type="Proteomes" id="UP000717585">
    <property type="component" value="Unassembled WGS sequence"/>
</dbReference>
<reference evidence="2" key="1">
    <citation type="submission" date="2021-05" db="EMBL/GenBank/DDBJ databases">
        <title>A free-living protist that lacks canonical eukaryotic 1 DNA replication and segregation systems.</title>
        <authorList>
            <person name="Salas-Leiva D.E."/>
            <person name="Tromer E.C."/>
            <person name="Curtis B.A."/>
            <person name="Jerlstrom-Hultqvist J."/>
            <person name="Kolisko M."/>
            <person name="Yi Z."/>
            <person name="Salas-Leiva J.S."/>
            <person name="Gallot-Lavallee L."/>
            <person name="Kops G.J.P.L."/>
            <person name="Archibald J.M."/>
            <person name="Simpson A.G.B."/>
            <person name="Roger A.J."/>
        </authorList>
    </citation>
    <scope>NUCLEOTIDE SEQUENCE</scope>
    <source>
        <strain evidence="2">BICM</strain>
    </source>
</reference>
<feature type="compositionally biased region" description="Basic and acidic residues" evidence="1">
    <location>
        <begin position="1"/>
        <end position="10"/>
    </location>
</feature>
<gene>
    <name evidence="2" type="ORF">J8273_1301</name>
</gene>
<sequence>MVKAAKKEAKVLQTPVLRSKASPIRKNPGSKGPTKLTRKKIAIQLLREENEGHTDKAIIEHKKTLVDTFTPKVRKSKVGANNLVLQSATPLIALERNDEPPSPVMTRTPTLSALVGKANMPDIQKNASHIDAMRKAIKRAGKTASR</sequence>
<proteinExistence type="predicted"/>
<evidence type="ECO:0000256" key="1">
    <source>
        <dbReference type="SAM" id="MobiDB-lite"/>
    </source>
</evidence>
<protein>
    <submittedName>
        <fullName evidence="2">Uncharacterized protein</fullName>
    </submittedName>
</protein>
<comment type="caution">
    <text evidence="2">The sequence shown here is derived from an EMBL/GenBank/DDBJ whole genome shotgun (WGS) entry which is preliminary data.</text>
</comment>
<keyword evidence="3" id="KW-1185">Reference proteome</keyword>
<dbReference type="EMBL" id="JAHDYR010000004">
    <property type="protein sequence ID" value="KAG9396956.1"/>
    <property type="molecule type" value="Genomic_DNA"/>
</dbReference>
<evidence type="ECO:0000313" key="2">
    <source>
        <dbReference type="EMBL" id="KAG9396956.1"/>
    </source>
</evidence>
<name>A0A8J6E4H6_9EUKA</name>
<accession>A0A8J6E4H6</accession>